<dbReference type="AlphaFoldDB" id="A0A1W6L8M8"/>
<name>A0A1W6L8M8_9BURK</name>
<dbReference type="Proteomes" id="UP000193427">
    <property type="component" value="Chromosome"/>
</dbReference>
<reference evidence="1 2" key="1">
    <citation type="submission" date="2016-04" db="EMBL/GenBank/DDBJ databases">
        <title>Complete genome sequence of natural rubber-degrading, novel Gram-negative bacterium, Rhizobacter gummiphilus strain NS21.</title>
        <authorList>
            <person name="Tabata M."/>
            <person name="Kasai D."/>
            <person name="Fukuda M."/>
        </authorList>
    </citation>
    <scope>NUCLEOTIDE SEQUENCE [LARGE SCALE GENOMIC DNA]</scope>
    <source>
        <strain evidence="1 2">NS21</strain>
    </source>
</reference>
<dbReference type="EMBL" id="CP015118">
    <property type="protein sequence ID" value="ARN20540.1"/>
    <property type="molecule type" value="Genomic_DNA"/>
</dbReference>
<evidence type="ECO:0000313" key="1">
    <source>
        <dbReference type="EMBL" id="ARN20540.1"/>
    </source>
</evidence>
<sequence length="159" mass="17101">MALDGGRAVVTDETVVTGLAGDSPVVWAHPDVPFWQFSGVYIERGDGLHFRLFAEDADDRPNGLLLARTEGVPEPVEEAPGSLYRTRVLEHLPTGVARLSVLRQGPGGAVLDASLEISGQVIRLLCGEMYLREDGSFEMVSPNESVLVQLNGMRPDCAG</sequence>
<gene>
    <name evidence="1" type="ORF">A4W93_11905</name>
</gene>
<dbReference type="STRING" id="946333.A4W93_11905"/>
<proteinExistence type="predicted"/>
<protein>
    <submittedName>
        <fullName evidence="1">Uncharacterized protein</fullName>
    </submittedName>
</protein>
<dbReference type="KEGG" id="rgu:A4W93_11905"/>
<keyword evidence="2" id="KW-1185">Reference proteome</keyword>
<accession>A0A1W6L8M8</accession>
<organism evidence="1 2">
    <name type="scientific">Piscinibacter gummiphilus</name>
    <dbReference type="NCBI Taxonomy" id="946333"/>
    <lineage>
        <taxon>Bacteria</taxon>
        <taxon>Pseudomonadati</taxon>
        <taxon>Pseudomonadota</taxon>
        <taxon>Betaproteobacteria</taxon>
        <taxon>Burkholderiales</taxon>
        <taxon>Sphaerotilaceae</taxon>
        <taxon>Piscinibacter</taxon>
    </lineage>
</organism>
<evidence type="ECO:0000313" key="2">
    <source>
        <dbReference type="Proteomes" id="UP000193427"/>
    </source>
</evidence>